<dbReference type="RefSeq" id="WP_344759093.1">
    <property type="nucleotide sequence ID" value="NZ_BAAAZU010000004.1"/>
</dbReference>
<reference evidence="4" key="1">
    <citation type="journal article" date="2019" name="Int. J. Syst. Evol. Microbiol.">
        <title>The Global Catalogue of Microorganisms (GCM) 10K type strain sequencing project: providing services to taxonomists for standard genome sequencing and annotation.</title>
        <authorList>
            <consortium name="The Broad Institute Genomics Platform"/>
            <consortium name="The Broad Institute Genome Sequencing Center for Infectious Disease"/>
            <person name="Wu L."/>
            <person name="Ma J."/>
        </authorList>
    </citation>
    <scope>NUCLEOTIDE SEQUENCE [LARGE SCALE GENOMIC DNA]</scope>
    <source>
        <strain evidence="4">JCM 16916</strain>
    </source>
</reference>
<dbReference type="InterPro" id="IPR050789">
    <property type="entry name" value="Diverse_Enzym_Activities"/>
</dbReference>
<keyword evidence="1" id="KW-0732">Signal</keyword>
<gene>
    <name evidence="3" type="ORF">GCM10022229_12520</name>
</gene>
<dbReference type="PANTHER" id="PTHR43283:SF3">
    <property type="entry name" value="BETA-LACTAMASE FAMILY PROTEIN (AFU_ORTHOLOGUE AFUA_5G07500)"/>
    <property type="match status" value="1"/>
</dbReference>
<keyword evidence="4" id="KW-1185">Reference proteome</keyword>
<organism evidence="3 4">
    <name type="scientific">Luteimonas lutimaris</name>
    <dbReference type="NCBI Taxonomy" id="698645"/>
    <lineage>
        <taxon>Bacteria</taxon>
        <taxon>Pseudomonadati</taxon>
        <taxon>Pseudomonadota</taxon>
        <taxon>Gammaproteobacteria</taxon>
        <taxon>Lysobacterales</taxon>
        <taxon>Lysobacteraceae</taxon>
        <taxon>Luteimonas</taxon>
    </lineage>
</organism>
<feature type="chain" id="PRO_5045831521" description="Beta-lactamase-related domain-containing protein" evidence="1">
    <location>
        <begin position="21"/>
        <end position="420"/>
    </location>
</feature>
<feature type="domain" description="Beta-lactamase-related" evidence="2">
    <location>
        <begin position="26"/>
        <end position="383"/>
    </location>
</feature>
<dbReference type="PANTHER" id="PTHR43283">
    <property type="entry name" value="BETA-LACTAMASE-RELATED"/>
    <property type="match status" value="1"/>
</dbReference>
<name>A0ABP7MCN3_9GAMM</name>
<dbReference type="InterPro" id="IPR001466">
    <property type="entry name" value="Beta-lactam-related"/>
</dbReference>
<dbReference type="Proteomes" id="UP001501727">
    <property type="component" value="Unassembled WGS sequence"/>
</dbReference>
<proteinExistence type="predicted"/>
<dbReference type="Gene3D" id="3.40.710.10">
    <property type="entry name" value="DD-peptidase/beta-lactamase superfamily"/>
    <property type="match status" value="1"/>
</dbReference>
<dbReference type="SUPFAM" id="SSF56601">
    <property type="entry name" value="beta-lactamase/transpeptidase-like"/>
    <property type="match status" value="1"/>
</dbReference>
<dbReference type="InterPro" id="IPR012338">
    <property type="entry name" value="Beta-lactam/transpept-like"/>
</dbReference>
<dbReference type="Pfam" id="PF00144">
    <property type="entry name" value="Beta-lactamase"/>
    <property type="match status" value="1"/>
</dbReference>
<comment type="caution">
    <text evidence="3">The sequence shown here is derived from an EMBL/GenBank/DDBJ whole genome shotgun (WGS) entry which is preliminary data.</text>
</comment>
<evidence type="ECO:0000313" key="4">
    <source>
        <dbReference type="Proteomes" id="UP001501727"/>
    </source>
</evidence>
<dbReference type="EMBL" id="BAAAZU010000004">
    <property type="protein sequence ID" value="GAA3920338.1"/>
    <property type="molecule type" value="Genomic_DNA"/>
</dbReference>
<protein>
    <recommendedName>
        <fullName evidence="2">Beta-lactamase-related domain-containing protein</fullName>
    </recommendedName>
</protein>
<sequence>MNRLPLALALLILVLTPALAARASEPAAAVRVTFDRDGITSSQAWGVADKATGRRVTAGDPVRVASISKLVTTIGVLRLVEAGKLDLDADAGDLLGFPLRNPAFPNVPVTLRMLLSHRSSLTDAAGYWQTPLGGQVRDILDDPRAWDGEHAPGSWFRYTNLNFPLVAQIMERATGERFDELMQRLVLQPLGIEGCFNWATCNDAAVARAVVIYDGDGKPNKDDLHGARPACAVTEATDGSCDLSQWRPGDNGALFSPQGGLRISANGLARIGRMLLNDGELDGVRLLSPASVQAMATPLWQFAPGKGLTYEEDTGDVGDGFFCRYGMAAQTLATPVEGCRDDPFGDGIARVGHSGSAYGLESGLWLDRDGGNGVAWFLTGMPGDRLGGCSAFSAAEEALAHGGDPMTASACKGSAASPTD</sequence>
<evidence type="ECO:0000313" key="3">
    <source>
        <dbReference type="EMBL" id="GAA3920338.1"/>
    </source>
</evidence>
<evidence type="ECO:0000256" key="1">
    <source>
        <dbReference type="SAM" id="SignalP"/>
    </source>
</evidence>
<feature type="signal peptide" evidence="1">
    <location>
        <begin position="1"/>
        <end position="20"/>
    </location>
</feature>
<evidence type="ECO:0000259" key="2">
    <source>
        <dbReference type="Pfam" id="PF00144"/>
    </source>
</evidence>
<accession>A0ABP7MCN3</accession>